<evidence type="ECO:0000259" key="1">
    <source>
        <dbReference type="Pfam" id="PF10543"/>
    </source>
</evidence>
<protein>
    <recommendedName>
        <fullName evidence="1">KilA-N DNA-binding domain-containing protein</fullName>
    </recommendedName>
</protein>
<sequence length="182" mass="20873">MASGRIRYDTVIDKIVRLRGKDVIPDFAVAELYGVQTKEVNQPVRNNPDKFPEGYVFEVDKEELAHLRSKFLATNLNKSRVMPKAFTEKGLYMLATILKGDKATQTTITIIEAYAKLRELSRTIGEMAKNPDEFKQKSLMQRSGEIVDDLFGDDFQTDETETEIELNFAVLKLKHTIKRKKQ</sequence>
<accession>D1PUY3</accession>
<dbReference type="Proteomes" id="UP000003160">
    <property type="component" value="Unassembled WGS sequence"/>
</dbReference>
<dbReference type="AlphaFoldDB" id="D1PUY3"/>
<keyword evidence="3" id="KW-1185">Reference proteome</keyword>
<reference evidence="2 3" key="1">
    <citation type="submission" date="2009-10" db="EMBL/GenBank/DDBJ databases">
        <authorList>
            <person name="Qin X."/>
            <person name="Bachman B."/>
            <person name="Battles P."/>
            <person name="Bell A."/>
            <person name="Bess C."/>
            <person name="Bickham C."/>
            <person name="Chaboub L."/>
            <person name="Chen D."/>
            <person name="Coyle M."/>
            <person name="Deiros D.R."/>
            <person name="Dinh H."/>
            <person name="Forbes L."/>
            <person name="Fowler G."/>
            <person name="Francisco L."/>
            <person name="Fu Q."/>
            <person name="Gubbala S."/>
            <person name="Hale W."/>
            <person name="Han Y."/>
            <person name="Hemphill L."/>
            <person name="Highlander S.K."/>
            <person name="Hirani K."/>
            <person name="Hogues M."/>
            <person name="Jackson L."/>
            <person name="Jakkamsetti A."/>
            <person name="Javaid M."/>
            <person name="Jiang H."/>
            <person name="Korchina V."/>
            <person name="Kovar C."/>
            <person name="Lara F."/>
            <person name="Lee S."/>
            <person name="Mata R."/>
            <person name="Mathew T."/>
            <person name="Moen C."/>
            <person name="Morales K."/>
            <person name="Munidasa M."/>
            <person name="Nazareth L."/>
            <person name="Ngo R."/>
            <person name="Nguyen L."/>
            <person name="Okwuonu G."/>
            <person name="Ongeri F."/>
            <person name="Patil S."/>
            <person name="Petrosino J."/>
            <person name="Pham C."/>
            <person name="Pham P."/>
            <person name="Pu L.-L."/>
            <person name="Puazo M."/>
            <person name="Raj R."/>
            <person name="Reid J."/>
            <person name="Rouhana J."/>
            <person name="Saada N."/>
            <person name="Shang Y."/>
            <person name="Simmons D."/>
            <person name="Thornton R."/>
            <person name="Warren J."/>
            <person name="Weissenberger G."/>
            <person name="Zhang J."/>
            <person name="Zhang L."/>
            <person name="Zhou C."/>
            <person name="Zhu D."/>
            <person name="Muzny D."/>
            <person name="Worley K."/>
            <person name="Gibbs R."/>
        </authorList>
    </citation>
    <scope>NUCLEOTIDE SEQUENCE [LARGE SCALE GENOMIC DNA]</scope>
    <source>
        <strain evidence="2 3">DSM 17361</strain>
    </source>
</reference>
<comment type="caution">
    <text evidence="2">The sequence shown here is derived from an EMBL/GenBank/DDBJ whole genome shotgun (WGS) entry which is preliminary data.</text>
</comment>
<dbReference type="InterPro" id="IPR018873">
    <property type="entry name" value="KilA-N_DNA-bd_domain"/>
</dbReference>
<dbReference type="eggNOG" id="COG1502">
    <property type="taxonomic scope" value="Bacteria"/>
</dbReference>
<proteinExistence type="predicted"/>
<evidence type="ECO:0000313" key="3">
    <source>
        <dbReference type="Proteomes" id="UP000003160"/>
    </source>
</evidence>
<dbReference type="Pfam" id="PF10543">
    <property type="entry name" value="ORF6N"/>
    <property type="match status" value="1"/>
</dbReference>
<evidence type="ECO:0000313" key="2">
    <source>
        <dbReference type="EMBL" id="EFA44703.1"/>
    </source>
</evidence>
<dbReference type="OrthoDB" id="9816206at2"/>
<dbReference type="EMBL" id="ACKS01000034">
    <property type="protein sequence ID" value="EFA44703.1"/>
    <property type="molecule type" value="Genomic_DNA"/>
</dbReference>
<name>D1PUY3_9BACT</name>
<organism evidence="2 3">
    <name type="scientific">Hallella bergensis DSM 17361</name>
    <dbReference type="NCBI Taxonomy" id="585502"/>
    <lineage>
        <taxon>Bacteria</taxon>
        <taxon>Pseudomonadati</taxon>
        <taxon>Bacteroidota</taxon>
        <taxon>Bacteroidia</taxon>
        <taxon>Bacteroidales</taxon>
        <taxon>Prevotellaceae</taxon>
        <taxon>Hallella</taxon>
    </lineage>
</organism>
<dbReference type="RefSeq" id="WP_007172882.1">
    <property type="nucleotide sequence ID" value="NZ_GG704780.1"/>
</dbReference>
<gene>
    <name evidence="2" type="ORF">HMPREF0645_0768</name>
</gene>
<dbReference type="HOGENOM" id="CLU_055403_3_0_10"/>
<feature type="domain" description="KilA-N DNA-binding" evidence="1">
    <location>
        <begin position="14"/>
        <end position="97"/>
    </location>
</feature>